<keyword evidence="2" id="KW-1185">Reference proteome</keyword>
<sequence>MDRLLMNSSSMQLNGGMRGPGQPLHQPHQTLAPIQPFATKTVFYGNSNQLSFSQYEGTYSQTKGRSVKDVLSKGLSCKENDEGAFVHLKSEMFAVSLRKSKKKEIIGQKRLKHTAKEAFIQSENASHSPRQNGSVQLALLQRRSGSGCTDRTAIYAQQAQFQQQFSSLYKKFNDSVKFNLSSETQDQFLREIRAYLPAQKPDLKRAFKVMIDEGLIMNLSMLISKLRAEIQNPLLGNILWLLEDFSGISMEEDFELLNCNIVARVLQIMETLVSCLSNCYLDQTNSQSSNEQPQLDRETEHGMCLLNRCLVIISNLAAQVPDARKEILKFKMMDLICKAFQVSLIQASQETLKNIAWLLSNLTQKINKVYLKEGLFNFSVIIAALVQMLYIGDSLLQRLVLETFLQLSEADNERFADEAMKYEQTLQDGGQSFWHWICEKTQAIIKKRGGTALGGVSRGSDPLGDSERVLLLNLVRVVLRLVDSDQSNIEYLMQAGLNDYLVAILQWNNPIDEVDNQFSLELDTLVNGIVFQIVKSNVREYGNTLIDGGQQWILDRFTTRMVHTDLRVKYHSMILLLALLRQQEEHRKIFIVQNYDIIKTVINLMKSEKSQRLLRLEINLIAHSILRDTREYSPSNPQDALALDPLNIETTFLEQFLSYKGHEVLEEVKHNFRENESIFKIISAFQETVLRHVCDEQFQINSHALRGGPSDPTSQRMDPAVYLKATTFMI</sequence>
<dbReference type="InterPro" id="IPR011989">
    <property type="entry name" value="ARM-like"/>
</dbReference>
<dbReference type="EMBL" id="RRYP01004449">
    <property type="protein sequence ID" value="TNV82853.1"/>
    <property type="molecule type" value="Genomic_DNA"/>
</dbReference>
<organism evidence="1 2">
    <name type="scientific">Halteria grandinella</name>
    <dbReference type="NCBI Taxonomy" id="5974"/>
    <lineage>
        <taxon>Eukaryota</taxon>
        <taxon>Sar</taxon>
        <taxon>Alveolata</taxon>
        <taxon>Ciliophora</taxon>
        <taxon>Intramacronucleata</taxon>
        <taxon>Spirotrichea</taxon>
        <taxon>Stichotrichia</taxon>
        <taxon>Sporadotrichida</taxon>
        <taxon>Halteriidae</taxon>
        <taxon>Halteria</taxon>
    </lineage>
</organism>
<protein>
    <submittedName>
        <fullName evidence="1">Uncharacterized protein</fullName>
    </submittedName>
</protein>
<dbReference type="Gene3D" id="1.25.10.10">
    <property type="entry name" value="Leucine-rich Repeat Variant"/>
    <property type="match status" value="1"/>
</dbReference>
<gene>
    <name evidence="1" type="ORF">FGO68_gene9077</name>
</gene>
<dbReference type="SUPFAM" id="SSF48371">
    <property type="entry name" value="ARM repeat"/>
    <property type="match status" value="1"/>
</dbReference>
<accession>A0A8J8NWH4</accession>
<dbReference type="AlphaFoldDB" id="A0A8J8NWH4"/>
<name>A0A8J8NWH4_HALGN</name>
<evidence type="ECO:0000313" key="1">
    <source>
        <dbReference type="EMBL" id="TNV82853.1"/>
    </source>
</evidence>
<dbReference type="InterPro" id="IPR016024">
    <property type="entry name" value="ARM-type_fold"/>
</dbReference>
<dbReference type="OrthoDB" id="10661964at2759"/>
<evidence type="ECO:0000313" key="2">
    <source>
        <dbReference type="Proteomes" id="UP000785679"/>
    </source>
</evidence>
<reference evidence="1" key="1">
    <citation type="submission" date="2019-06" db="EMBL/GenBank/DDBJ databases">
        <authorList>
            <person name="Zheng W."/>
        </authorList>
    </citation>
    <scope>NUCLEOTIDE SEQUENCE</scope>
    <source>
        <strain evidence="1">QDHG01</strain>
    </source>
</reference>
<dbReference type="Proteomes" id="UP000785679">
    <property type="component" value="Unassembled WGS sequence"/>
</dbReference>
<proteinExistence type="predicted"/>
<comment type="caution">
    <text evidence="1">The sequence shown here is derived from an EMBL/GenBank/DDBJ whole genome shotgun (WGS) entry which is preliminary data.</text>
</comment>